<evidence type="ECO:0000256" key="1">
    <source>
        <dbReference type="SAM" id="Phobius"/>
    </source>
</evidence>
<name>A0ABW4TM81_9ACTN</name>
<keyword evidence="3" id="KW-1185">Reference proteome</keyword>
<sequence length="59" mass="6374">MPMVVHGLWDFGTISGQMSDEIYVGSALFILADVVLAVVAIATLRKVFPRNKGRRVAGV</sequence>
<evidence type="ECO:0008006" key="4">
    <source>
        <dbReference type="Google" id="ProtNLM"/>
    </source>
</evidence>
<dbReference type="Proteomes" id="UP001597351">
    <property type="component" value="Unassembled WGS sequence"/>
</dbReference>
<feature type="transmembrane region" description="Helical" evidence="1">
    <location>
        <begin position="22"/>
        <end position="44"/>
    </location>
</feature>
<dbReference type="EMBL" id="JBHUGD010000003">
    <property type="protein sequence ID" value="MFD1946824.1"/>
    <property type="molecule type" value="Genomic_DNA"/>
</dbReference>
<comment type="caution">
    <text evidence="2">The sequence shown here is derived from an EMBL/GenBank/DDBJ whole genome shotgun (WGS) entry which is preliminary data.</text>
</comment>
<protein>
    <recommendedName>
        <fullName evidence="4">CPBP family intramembrane metalloprotease</fullName>
    </recommendedName>
</protein>
<dbReference type="RefSeq" id="WP_343917338.1">
    <property type="nucleotide sequence ID" value="NZ_BAAAJT010000002.1"/>
</dbReference>
<reference evidence="3" key="1">
    <citation type="journal article" date="2019" name="Int. J. Syst. Evol. Microbiol.">
        <title>The Global Catalogue of Microorganisms (GCM) 10K type strain sequencing project: providing services to taxonomists for standard genome sequencing and annotation.</title>
        <authorList>
            <consortium name="The Broad Institute Genomics Platform"/>
            <consortium name="The Broad Institute Genome Sequencing Center for Infectious Disease"/>
            <person name="Wu L."/>
            <person name="Ma J."/>
        </authorList>
    </citation>
    <scope>NUCLEOTIDE SEQUENCE [LARGE SCALE GENOMIC DNA]</scope>
    <source>
        <strain evidence="3">CGMCC 1.12477</strain>
    </source>
</reference>
<keyword evidence="1" id="KW-1133">Transmembrane helix</keyword>
<evidence type="ECO:0000313" key="2">
    <source>
        <dbReference type="EMBL" id="MFD1946824.1"/>
    </source>
</evidence>
<organism evidence="2 3">
    <name type="scientific">Nocardioides aestuarii</name>
    <dbReference type="NCBI Taxonomy" id="252231"/>
    <lineage>
        <taxon>Bacteria</taxon>
        <taxon>Bacillati</taxon>
        <taxon>Actinomycetota</taxon>
        <taxon>Actinomycetes</taxon>
        <taxon>Propionibacteriales</taxon>
        <taxon>Nocardioidaceae</taxon>
        <taxon>Nocardioides</taxon>
    </lineage>
</organism>
<gene>
    <name evidence="2" type="ORF">ACFSDE_08470</name>
</gene>
<accession>A0ABW4TM81</accession>
<keyword evidence="1" id="KW-0472">Membrane</keyword>
<proteinExistence type="predicted"/>
<keyword evidence="1" id="KW-0812">Transmembrane</keyword>
<evidence type="ECO:0000313" key="3">
    <source>
        <dbReference type="Proteomes" id="UP001597351"/>
    </source>
</evidence>